<dbReference type="EMBL" id="CP001344">
    <property type="protein sequence ID" value="ACL46791.1"/>
    <property type="molecule type" value="Genomic_DNA"/>
</dbReference>
<sequence length="266" mass="28840">MIPCLQYPSLQYKTVQIDPSLALSSDSPGPRHRGAHPQDQDCFSPDQWEVLCLAITDLSWLLGRGYAVRSALKLVGDRYELRERQRLAVLRSSCAPQVAVARQQTRCDLNALAGGVVAIDGFNCLITVEAALAGGVLLRGLDGALRDLASVHGSYRRVEETNQAIALLGQILANVSPASVIWFLDRPVSNSGQLRERLLAMAETQDWPWQVELVLSADHAVISSGAIVASSDGPVLDRCQHWVDLPQAVVAAAGIETRVLDFQGCH</sequence>
<dbReference type="HOGENOM" id="CLU_102155_0_0_3"/>
<dbReference type="eggNOG" id="COG2454">
    <property type="taxonomic scope" value="Bacteria"/>
</dbReference>
<name>B8HK41_CYAP4</name>
<evidence type="ECO:0000259" key="1">
    <source>
        <dbReference type="Pfam" id="PF04256"/>
    </source>
</evidence>
<accession>B8HK41</accession>
<protein>
    <recommendedName>
        <fullName evidence="4">DUF434 domain-containing protein</fullName>
    </recommendedName>
</protein>
<dbReference type="InterPro" id="IPR041652">
    <property type="entry name" value="DUF5616"/>
</dbReference>
<feature type="domain" description="DUF434" evidence="1">
    <location>
        <begin position="51"/>
        <end position="103"/>
    </location>
</feature>
<evidence type="ECO:0000313" key="3">
    <source>
        <dbReference type="EMBL" id="ACL46791.1"/>
    </source>
</evidence>
<feature type="domain" description="DUF5616" evidence="2">
    <location>
        <begin position="110"/>
        <end position="247"/>
    </location>
</feature>
<evidence type="ECO:0000259" key="2">
    <source>
        <dbReference type="Pfam" id="PF18481"/>
    </source>
</evidence>
<dbReference type="PANTHER" id="PTHR42252">
    <property type="entry name" value="DUF5616 DOMAIN-CONTAINING PROTEIN"/>
    <property type="match status" value="1"/>
</dbReference>
<dbReference type="STRING" id="395961.Cyan7425_4481"/>
<dbReference type="Pfam" id="PF04256">
    <property type="entry name" value="DUF434"/>
    <property type="match status" value="1"/>
</dbReference>
<dbReference type="AlphaFoldDB" id="B8HK41"/>
<organism evidence="3">
    <name type="scientific">Cyanothece sp. (strain PCC 7425 / ATCC 29141)</name>
    <dbReference type="NCBI Taxonomy" id="395961"/>
    <lineage>
        <taxon>Bacteria</taxon>
        <taxon>Bacillati</taxon>
        <taxon>Cyanobacteriota</taxon>
        <taxon>Cyanophyceae</taxon>
        <taxon>Gomontiellales</taxon>
        <taxon>Cyanothecaceae</taxon>
        <taxon>Cyanothece</taxon>
    </lineage>
</organism>
<dbReference type="InterPro" id="IPR007368">
    <property type="entry name" value="DUF434"/>
</dbReference>
<dbReference type="KEGG" id="cyn:Cyan7425_4481"/>
<evidence type="ECO:0008006" key="4">
    <source>
        <dbReference type="Google" id="ProtNLM"/>
    </source>
</evidence>
<dbReference type="PANTHER" id="PTHR42252:SF1">
    <property type="entry name" value="DUF434 DOMAIN-CONTAINING PROTEIN"/>
    <property type="match status" value="1"/>
</dbReference>
<proteinExistence type="predicted"/>
<gene>
    <name evidence="3" type="ordered locus">Cyan7425_4481</name>
</gene>
<dbReference type="Pfam" id="PF18481">
    <property type="entry name" value="DUF5616"/>
    <property type="match status" value="1"/>
</dbReference>
<reference evidence="3" key="1">
    <citation type="submission" date="2009-01" db="EMBL/GenBank/DDBJ databases">
        <title>Complete sequence of chromosome Cyanothece sp. PCC 7425.</title>
        <authorList>
            <consortium name="US DOE Joint Genome Institute"/>
            <person name="Lucas S."/>
            <person name="Copeland A."/>
            <person name="Lapidus A."/>
            <person name="Glavina del Rio T."/>
            <person name="Dalin E."/>
            <person name="Tice H."/>
            <person name="Bruce D."/>
            <person name="Goodwin L."/>
            <person name="Pitluck S."/>
            <person name="Sims D."/>
            <person name="Meineke L."/>
            <person name="Brettin T."/>
            <person name="Detter J.C."/>
            <person name="Han C."/>
            <person name="Larimer F."/>
            <person name="Land M."/>
            <person name="Hauser L."/>
            <person name="Kyrpides N."/>
            <person name="Ovchinnikova G."/>
            <person name="Liberton M."/>
            <person name="Stoeckel J."/>
            <person name="Banerjee A."/>
            <person name="Singh A."/>
            <person name="Page L."/>
            <person name="Sato H."/>
            <person name="Zhao L."/>
            <person name="Sherman L."/>
            <person name="Pakrasi H."/>
            <person name="Richardson P."/>
        </authorList>
    </citation>
    <scope>NUCLEOTIDE SEQUENCE</scope>
    <source>
        <strain evidence="3">PCC 7425</strain>
    </source>
</reference>